<keyword evidence="2" id="KW-1185">Reference proteome</keyword>
<organism evidence="1 2">
    <name type="scientific">Hypoxylon rubiginosum</name>
    <dbReference type="NCBI Taxonomy" id="110542"/>
    <lineage>
        <taxon>Eukaryota</taxon>
        <taxon>Fungi</taxon>
        <taxon>Dikarya</taxon>
        <taxon>Ascomycota</taxon>
        <taxon>Pezizomycotina</taxon>
        <taxon>Sordariomycetes</taxon>
        <taxon>Xylariomycetidae</taxon>
        <taxon>Xylariales</taxon>
        <taxon>Hypoxylaceae</taxon>
        <taxon>Hypoxylon</taxon>
    </lineage>
</organism>
<dbReference type="Proteomes" id="UP001497680">
    <property type="component" value="Unassembled WGS sequence"/>
</dbReference>
<name>A0ACC0CM43_9PEZI</name>
<sequence length="236" mass="25416">MAQNIILISGTTRGVGKGLLKIYLSRPNYTVIAANRDPQHPLSKALYDLPKGPGSNLVIVKVDATVETDALEAIRGLKDIDHLDLVIANAGIAKKYPKVADLKAADLLEHMTTNVLGAVWLFQATLPLLMKAENPSWVTVGSDAGCIQVPYATSKIAQHWLTKKINAEEERLNAMVINPGFVQTDLGNFAAQLAGLEQAFVTVEDSAAGVVKLVDGATKESHGGRFWNYTGDEVAW</sequence>
<reference evidence="1 2" key="1">
    <citation type="journal article" date="2022" name="New Phytol.">
        <title>Ecological generalism drives hyperdiversity of secondary metabolite gene clusters in xylarialean endophytes.</title>
        <authorList>
            <person name="Franco M.E.E."/>
            <person name="Wisecaver J.H."/>
            <person name="Arnold A.E."/>
            <person name="Ju Y.M."/>
            <person name="Slot J.C."/>
            <person name="Ahrendt S."/>
            <person name="Moore L.P."/>
            <person name="Eastman K.E."/>
            <person name="Scott K."/>
            <person name="Konkel Z."/>
            <person name="Mondo S.J."/>
            <person name="Kuo A."/>
            <person name="Hayes R.D."/>
            <person name="Haridas S."/>
            <person name="Andreopoulos B."/>
            <person name="Riley R."/>
            <person name="LaButti K."/>
            <person name="Pangilinan J."/>
            <person name="Lipzen A."/>
            <person name="Amirebrahimi M."/>
            <person name="Yan J."/>
            <person name="Adam C."/>
            <person name="Keymanesh K."/>
            <person name="Ng V."/>
            <person name="Louie K."/>
            <person name="Northen T."/>
            <person name="Drula E."/>
            <person name="Henrissat B."/>
            <person name="Hsieh H.M."/>
            <person name="Youens-Clark K."/>
            <person name="Lutzoni F."/>
            <person name="Miadlikowska J."/>
            <person name="Eastwood D.C."/>
            <person name="Hamelin R.C."/>
            <person name="Grigoriev I.V."/>
            <person name="U'Ren J.M."/>
        </authorList>
    </citation>
    <scope>NUCLEOTIDE SEQUENCE [LARGE SCALE GENOMIC DNA]</scope>
    <source>
        <strain evidence="1 2">ER1909</strain>
    </source>
</reference>
<comment type="caution">
    <text evidence="1">The sequence shown here is derived from an EMBL/GenBank/DDBJ whole genome shotgun (WGS) entry which is preliminary data.</text>
</comment>
<dbReference type="EMBL" id="MU394395">
    <property type="protein sequence ID" value="KAI6081464.1"/>
    <property type="molecule type" value="Genomic_DNA"/>
</dbReference>
<evidence type="ECO:0000313" key="2">
    <source>
        <dbReference type="Proteomes" id="UP001497680"/>
    </source>
</evidence>
<gene>
    <name evidence="1" type="ORF">F4821DRAFT_273143</name>
</gene>
<evidence type="ECO:0000313" key="1">
    <source>
        <dbReference type="EMBL" id="KAI6081464.1"/>
    </source>
</evidence>
<proteinExistence type="predicted"/>
<accession>A0ACC0CM43</accession>
<protein>
    <submittedName>
        <fullName evidence="1">NAD(P)-binding protein</fullName>
    </submittedName>
</protein>